<dbReference type="Proteomes" id="UP000790377">
    <property type="component" value="Unassembled WGS sequence"/>
</dbReference>
<keyword evidence="2" id="KW-1185">Reference proteome</keyword>
<evidence type="ECO:0000313" key="2">
    <source>
        <dbReference type="Proteomes" id="UP000790377"/>
    </source>
</evidence>
<comment type="caution">
    <text evidence="1">The sequence shown here is derived from an EMBL/GenBank/DDBJ whole genome shotgun (WGS) entry which is preliminary data.</text>
</comment>
<feature type="non-terminal residue" evidence="1">
    <location>
        <position position="168"/>
    </location>
</feature>
<dbReference type="EMBL" id="MU269572">
    <property type="protein sequence ID" value="KAH7902765.1"/>
    <property type="molecule type" value="Genomic_DNA"/>
</dbReference>
<evidence type="ECO:0000313" key="1">
    <source>
        <dbReference type="EMBL" id="KAH7902765.1"/>
    </source>
</evidence>
<organism evidence="1 2">
    <name type="scientific">Hygrophoropsis aurantiaca</name>
    <dbReference type="NCBI Taxonomy" id="72124"/>
    <lineage>
        <taxon>Eukaryota</taxon>
        <taxon>Fungi</taxon>
        <taxon>Dikarya</taxon>
        <taxon>Basidiomycota</taxon>
        <taxon>Agaricomycotina</taxon>
        <taxon>Agaricomycetes</taxon>
        <taxon>Agaricomycetidae</taxon>
        <taxon>Boletales</taxon>
        <taxon>Coniophorineae</taxon>
        <taxon>Hygrophoropsidaceae</taxon>
        <taxon>Hygrophoropsis</taxon>
    </lineage>
</organism>
<reference evidence="1" key="1">
    <citation type="journal article" date="2021" name="New Phytol.">
        <title>Evolutionary innovations through gain and loss of genes in the ectomycorrhizal Boletales.</title>
        <authorList>
            <person name="Wu G."/>
            <person name="Miyauchi S."/>
            <person name="Morin E."/>
            <person name="Kuo A."/>
            <person name="Drula E."/>
            <person name="Varga T."/>
            <person name="Kohler A."/>
            <person name="Feng B."/>
            <person name="Cao Y."/>
            <person name="Lipzen A."/>
            <person name="Daum C."/>
            <person name="Hundley H."/>
            <person name="Pangilinan J."/>
            <person name="Johnson J."/>
            <person name="Barry K."/>
            <person name="LaButti K."/>
            <person name="Ng V."/>
            <person name="Ahrendt S."/>
            <person name="Min B."/>
            <person name="Choi I.G."/>
            <person name="Park H."/>
            <person name="Plett J.M."/>
            <person name="Magnuson J."/>
            <person name="Spatafora J.W."/>
            <person name="Nagy L.G."/>
            <person name="Henrissat B."/>
            <person name="Grigoriev I.V."/>
            <person name="Yang Z.L."/>
            <person name="Xu J."/>
            <person name="Martin F.M."/>
        </authorList>
    </citation>
    <scope>NUCLEOTIDE SEQUENCE</scope>
    <source>
        <strain evidence="1">ATCC 28755</strain>
    </source>
</reference>
<sequence length="168" mass="19527">MMPATVHWPKTAFTFDVFFTFQLDNVQGKLNAYNYWMALEYKSNNGGIWKDRYEQFLIGIRIWRHLKIIKCSGQGHDPAGVDETQPGECAIECPACPQPGKNLPMNWAQAPESKQWLYAIIWTIDVSFCLKLKDKKITNDIALRDGWAHWVPETPYKQYISKYGHQVE</sequence>
<accession>A0ACB7ZNW1</accession>
<proteinExistence type="predicted"/>
<gene>
    <name evidence="1" type="ORF">BJ138DRAFT_984701</name>
</gene>
<protein>
    <submittedName>
        <fullName evidence="1">Uncharacterized protein</fullName>
    </submittedName>
</protein>
<name>A0ACB7ZNW1_9AGAM</name>